<dbReference type="SUPFAM" id="SSF103642">
    <property type="entry name" value="Sec-C motif"/>
    <property type="match status" value="1"/>
</dbReference>
<dbReference type="Pfam" id="PF02810">
    <property type="entry name" value="SEC-C"/>
    <property type="match status" value="1"/>
</dbReference>
<evidence type="ECO:0000313" key="2">
    <source>
        <dbReference type="EMBL" id="SVC96743.1"/>
    </source>
</evidence>
<dbReference type="AlphaFoldDB" id="A0A382RGC2"/>
<name>A0A382RGC2_9ZZZZ</name>
<feature type="non-terminal residue" evidence="2">
    <location>
        <position position="56"/>
    </location>
</feature>
<organism evidence="2">
    <name type="scientific">marine metagenome</name>
    <dbReference type="NCBI Taxonomy" id="408172"/>
    <lineage>
        <taxon>unclassified sequences</taxon>
        <taxon>metagenomes</taxon>
        <taxon>ecological metagenomes</taxon>
    </lineage>
</organism>
<sequence>MKLGRNDVCHCGSGKKYKHCHELSKKKQNNQYIIVGIIAIIVIAVVSIDSGGSNSN</sequence>
<reference evidence="2" key="1">
    <citation type="submission" date="2018-05" db="EMBL/GenBank/DDBJ databases">
        <authorList>
            <person name="Lanie J.A."/>
            <person name="Ng W.-L."/>
            <person name="Kazmierczak K.M."/>
            <person name="Andrzejewski T.M."/>
            <person name="Davidsen T.M."/>
            <person name="Wayne K.J."/>
            <person name="Tettelin H."/>
            <person name="Glass J.I."/>
            <person name="Rusch D."/>
            <person name="Podicherti R."/>
            <person name="Tsui H.-C.T."/>
            <person name="Winkler M.E."/>
        </authorList>
    </citation>
    <scope>NUCLEOTIDE SEQUENCE</scope>
</reference>
<gene>
    <name evidence="2" type="ORF">METZ01_LOCUS349597</name>
</gene>
<feature type="transmembrane region" description="Helical" evidence="1">
    <location>
        <begin position="32"/>
        <end position="48"/>
    </location>
</feature>
<evidence type="ECO:0008006" key="3">
    <source>
        <dbReference type="Google" id="ProtNLM"/>
    </source>
</evidence>
<evidence type="ECO:0000256" key="1">
    <source>
        <dbReference type="SAM" id="Phobius"/>
    </source>
</evidence>
<keyword evidence="1" id="KW-0812">Transmembrane</keyword>
<accession>A0A382RGC2</accession>
<dbReference type="InterPro" id="IPR004027">
    <property type="entry name" value="SEC_C_motif"/>
</dbReference>
<proteinExistence type="predicted"/>
<protein>
    <recommendedName>
        <fullName evidence="3">SEC-C motif-containing protein</fullName>
    </recommendedName>
</protein>
<keyword evidence="1" id="KW-1133">Transmembrane helix</keyword>
<dbReference type="Gene3D" id="3.10.450.50">
    <property type="match status" value="1"/>
</dbReference>
<keyword evidence="1" id="KW-0472">Membrane</keyword>
<dbReference type="EMBL" id="UINC01121519">
    <property type="protein sequence ID" value="SVC96743.1"/>
    <property type="molecule type" value="Genomic_DNA"/>
</dbReference>